<gene>
    <name evidence="4" type="ORF">GR303_01615</name>
</gene>
<dbReference type="PANTHER" id="PTHR43877">
    <property type="entry name" value="AMINOALKYLPHOSPHONATE N-ACETYLTRANSFERASE-RELATED-RELATED"/>
    <property type="match status" value="1"/>
</dbReference>
<evidence type="ECO:0000259" key="3">
    <source>
        <dbReference type="PROSITE" id="PS51186"/>
    </source>
</evidence>
<dbReference type="PROSITE" id="PS51186">
    <property type="entry name" value="GNAT"/>
    <property type="match status" value="1"/>
</dbReference>
<dbReference type="Pfam" id="PF00583">
    <property type="entry name" value="Acetyltransf_1"/>
    <property type="match status" value="1"/>
</dbReference>
<evidence type="ECO:0000313" key="4">
    <source>
        <dbReference type="EMBL" id="NBJ23057.1"/>
    </source>
</evidence>
<dbReference type="CDD" id="cd04301">
    <property type="entry name" value="NAT_SF"/>
    <property type="match status" value="1"/>
</dbReference>
<feature type="domain" description="N-acetyltransferase" evidence="3">
    <location>
        <begin position="2"/>
        <end position="153"/>
    </location>
</feature>
<organism evidence="4 5">
    <name type="scientific">Microvirga arsenatis</name>
    <dbReference type="NCBI Taxonomy" id="2692265"/>
    <lineage>
        <taxon>Bacteria</taxon>
        <taxon>Pseudomonadati</taxon>
        <taxon>Pseudomonadota</taxon>
        <taxon>Alphaproteobacteria</taxon>
        <taxon>Hyphomicrobiales</taxon>
        <taxon>Methylobacteriaceae</taxon>
        <taxon>Microvirga</taxon>
    </lineage>
</organism>
<protein>
    <submittedName>
        <fullName evidence="4">GNAT family N-acetyltransferase</fullName>
    </submittedName>
</protein>
<reference evidence="4 5" key="1">
    <citation type="submission" date="2020-01" db="EMBL/GenBank/DDBJ databases">
        <title>Microvirga sp. nov., an arsenate reduction bacterium isolated from Tibet hotspring sediments.</title>
        <authorList>
            <person name="Yuan C.-G."/>
        </authorList>
    </citation>
    <scope>NUCLEOTIDE SEQUENCE [LARGE SCALE GENOMIC DNA]</scope>
    <source>
        <strain evidence="4 5">SYSU G3D203</strain>
    </source>
</reference>
<evidence type="ECO:0000256" key="1">
    <source>
        <dbReference type="ARBA" id="ARBA00022679"/>
    </source>
</evidence>
<name>A0ABW9YTD6_9HYPH</name>
<dbReference type="InterPro" id="IPR000182">
    <property type="entry name" value="GNAT_dom"/>
</dbReference>
<dbReference type="EMBL" id="JAAAXJ010000001">
    <property type="protein sequence ID" value="NBJ23057.1"/>
    <property type="molecule type" value="Genomic_DNA"/>
</dbReference>
<proteinExistence type="predicted"/>
<sequence>MVAISDLRERPDFADTVADRVWRAFWKDNGHPLSLLAGLVQESLREGPIPTCFVAHEGALFLGTASLIACDQEARPHYTPWIAAVWVEPEQRSRGIGAALVKAATQAGLAAGASRLHLGASAHRRSFYEALGWSVLEADVPREGMFILAMDFDQMSGL</sequence>
<evidence type="ECO:0000256" key="2">
    <source>
        <dbReference type="ARBA" id="ARBA00023315"/>
    </source>
</evidence>
<accession>A0ABW9YTD6</accession>
<keyword evidence="2" id="KW-0012">Acyltransferase</keyword>
<dbReference type="InterPro" id="IPR016181">
    <property type="entry name" value="Acyl_CoA_acyltransferase"/>
</dbReference>
<dbReference type="InterPro" id="IPR050832">
    <property type="entry name" value="Bact_Acetyltransf"/>
</dbReference>
<dbReference type="SUPFAM" id="SSF55729">
    <property type="entry name" value="Acyl-CoA N-acyltransferases (Nat)"/>
    <property type="match status" value="1"/>
</dbReference>
<evidence type="ECO:0000313" key="5">
    <source>
        <dbReference type="Proteomes" id="UP000818323"/>
    </source>
</evidence>
<dbReference type="Gene3D" id="3.40.630.30">
    <property type="match status" value="1"/>
</dbReference>
<comment type="caution">
    <text evidence="4">The sequence shown here is derived from an EMBL/GenBank/DDBJ whole genome shotgun (WGS) entry which is preliminary data.</text>
</comment>
<dbReference type="Proteomes" id="UP000818323">
    <property type="component" value="Unassembled WGS sequence"/>
</dbReference>
<keyword evidence="5" id="KW-1185">Reference proteome</keyword>
<dbReference type="RefSeq" id="WP_161721655.1">
    <property type="nucleotide sequence ID" value="NZ_JAAAXI010000002.1"/>
</dbReference>
<keyword evidence="1" id="KW-0808">Transferase</keyword>